<dbReference type="Pfam" id="PF07819">
    <property type="entry name" value="PGAP1"/>
    <property type="match status" value="1"/>
</dbReference>
<feature type="chain" id="PRO_5011795154" evidence="1">
    <location>
        <begin position="21"/>
        <end position="837"/>
    </location>
</feature>
<dbReference type="InParanoid" id="A0A1H9HG55"/>
<sequence>MRAIALLISTCLSFFTYAQADLVLSSASFEPLAINRGDVLTTFATVTNIGNTTAGANYLFVYYSTDQTIAAEEVISRVAIPSLAPGESHDVTFYYPTAATLPTGNHFIALEVDPFNDVPESNEENLFCAGTGPNCGTFTVLPGGSLGGQRFVYPVLFIHGLNGNSKTWNEFGSELQRELGWVYGGRLDYCLNPDNDQTTSDGNILSFVDPGQLGLGDFYTLNFDINASGDLFVSDDGIPFNNFESNQSAIVKQGWAVRDAVNQIMQFADVDRVIIVGHSMGGLAGRQYLTNPELWQDDGDHHIAKLMTVGTPHGGSNLNSGGLGSIFTGIDESSEATRDLRYQSLFFNGQFLDGGFESAVSNFYNNDVNANGVVGDLIIGLNEKPAIGGVDYSCIVGVGDNLPSLSGDGVVDADRADLNNYLPAPPPLLGLHADRFLVTTAHTEIHKENTDIMLRALDEPDFEDIAYQLPLEQLHFSFVSEQPTNNPQNPGDNADYDDFRITLPTAGRIEVLVSNIPVHDFAVAILPITNDDAIASGLSEGRSEMTLSADVAAGDYIIEFGGLPTANSWRFPFAHFVDFTPAEPLIASFTTDLTEGCSPLTVAFINGLNDNELTYNWSFPGGMPATSTSPNPSVVYNASGSYSATLIVSDGLQIDTLNQQQLITIVDPPQPGFDFTTENNLSVEFTNTTTFSGTTPTYLWDFGDGSTSTEAAPSHEFPSAAIYTVTLTVTSVCGVETTTQQVDLSTVATTTETTEDYLRISPNPASSSVTVETTHINFGPAIIELVSVTGKTVYEKHLPQSARDISFVIDLDRIPAGSYIVKLSANNVLATRRLIVQ</sequence>
<dbReference type="RefSeq" id="WP_090168936.1">
    <property type="nucleotide sequence ID" value="NZ_FOFB01000012.1"/>
</dbReference>
<keyword evidence="4" id="KW-1185">Reference proteome</keyword>
<dbReference type="SUPFAM" id="SSF53474">
    <property type="entry name" value="alpha/beta-Hydrolases"/>
    <property type="match status" value="1"/>
</dbReference>
<dbReference type="OrthoDB" id="951108at2"/>
<reference evidence="4" key="1">
    <citation type="submission" date="2016-10" db="EMBL/GenBank/DDBJ databases">
        <authorList>
            <person name="Varghese N."/>
            <person name="Submissions S."/>
        </authorList>
    </citation>
    <scope>NUCLEOTIDE SEQUENCE [LARGE SCALE GENOMIC DNA]</scope>
    <source>
        <strain evidence="4">DSM 24740</strain>
    </source>
</reference>
<dbReference type="AlphaFoldDB" id="A0A1H9HG55"/>
<evidence type="ECO:0000313" key="4">
    <source>
        <dbReference type="Proteomes" id="UP000199021"/>
    </source>
</evidence>
<feature type="domain" description="PKD" evidence="2">
    <location>
        <begin position="668"/>
        <end position="751"/>
    </location>
</feature>
<dbReference type="InterPro" id="IPR022409">
    <property type="entry name" value="PKD/Chitinase_dom"/>
</dbReference>
<feature type="signal peptide" evidence="1">
    <location>
        <begin position="1"/>
        <end position="20"/>
    </location>
</feature>
<dbReference type="InterPro" id="IPR029058">
    <property type="entry name" value="AB_hydrolase_fold"/>
</dbReference>
<dbReference type="STRING" id="478744.SAMN05444359_112150"/>
<dbReference type="InterPro" id="IPR035986">
    <property type="entry name" value="PKD_dom_sf"/>
</dbReference>
<dbReference type="EMBL" id="FOFB01000012">
    <property type="protein sequence ID" value="SEQ61363.1"/>
    <property type="molecule type" value="Genomic_DNA"/>
</dbReference>
<dbReference type="SUPFAM" id="SSF49299">
    <property type="entry name" value="PKD domain"/>
    <property type="match status" value="2"/>
</dbReference>
<evidence type="ECO:0000256" key="1">
    <source>
        <dbReference type="SAM" id="SignalP"/>
    </source>
</evidence>
<dbReference type="Proteomes" id="UP000199021">
    <property type="component" value="Unassembled WGS sequence"/>
</dbReference>
<dbReference type="Pfam" id="PF18911">
    <property type="entry name" value="PKD_4"/>
    <property type="match status" value="2"/>
</dbReference>
<dbReference type="Pfam" id="PF07705">
    <property type="entry name" value="CARDB"/>
    <property type="match status" value="1"/>
</dbReference>
<proteinExistence type="predicted"/>
<dbReference type="InterPro" id="IPR026444">
    <property type="entry name" value="Secre_tail"/>
</dbReference>
<organism evidence="3 4">
    <name type="scientific">Neolewinella agarilytica</name>
    <dbReference type="NCBI Taxonomy" id="478744"/>
    <lineage>
        <taxon>Bacteria</taxon>
        <taxon>Pseudomonadati</taxon>
        <taxon>Bacteroidota</taxon>
        <taxon>Saprospiria</taxon>
        <taxon>Saprospirales</taxon>
        <taxon>Lewinellaceae</taxon>
        <taxon>Neolewinella</taxon>
    </lineage>
</organism>
<dbReference type="CDD" id="cd00146">
    <property type="entry name" value="PKD"/>
    <property type="match status" value="2"/>
</dbReference>
<dbReference type="SMART" id="SM00089">
    <property type="entry name" value="PKD"/>
    <property type="match status" value="2"/>
</dbReference>
<dbReference type="InterPro" id="IPR011635">
    <property type="entry name" value="CARDB"/>
</dbReference>
<dbReference type="PROSITE" id="PS50093">
    <property type="entry name" value="PKD"/>
    <property type="match status" value="2"/>
</dbReference>
<dbReference type="Gene3D" id="3.40.50.1820">
    <property type="entry name" value="alpha/beta hydrolase"/>
    <property type="match status" value="1"/>
</dbReference>
<dbReference type="NCBIfam" id="TIGR04183">
    <property type="entry name" value="Por_Secre_tail"/>
    <property type="match status" value="1"/>
</dbReference>
<dbReference type="GO" id="GO:0016788">
    <property type="term" value="F:hydrolase activity, acting on ester bonds"/>
    <property type="evidence" value="ECO:0007669"/>
    <property type="project" value="InterPro"/>
</dbReference>
<dbReference type="InterPro" id="IPR000601">
    <property type="entry name" value="PKD_dom"/>
</dbReference>
<evidence type="ECO:0000313" key="3">
    <source>
        <dbReference type="EMBL" id="SEQ61363.1"/>
    </source>
</evidence>
<name>A0A1H9HG55_9BACT</name>
<accession>A0A1H9HG55</accession>
<evidence type="ECO:0000259" key="2">
    <source>
        <dbReference type="PROSITE" id="PS50093"/>
    </source>
</evidence>
<feature type="domain" description="PKD" evidence="2">
    <location>
        <begin position="585"/>
        <end position="650"/>
    </location>
</feature>
<gene>
    <name evidence="3" type="ORF">SAMN05444359_112150</name>
</gene>
<dbReference type="InterPro" id="IPR012908">
    <property type="entry name" value="PGAP1-ab_dom-like"/>
</dbReference>
<protein>
    <submittedName>
        <fullName evidence="3">Por secretion system C-terminal sorting domain-containing protein</fullName>
    </submittedName>
</protein>
<keyword evidence="1" id="KW-0732">Signal</keyword>
<dbReference type="Gene3D" id="2.60.40.10">
    <property type="entry name" value="Immunoglobulins"/>
    <property type="match status" value="3"/>
</dbReference>
<dbReference type="InterPro" id="IPR013783">
    <property type="entry name" value="Ig-like_fold"/>
</dbReference>
<dbReference type="Pfam" id="PF18962">
    <property type="entry name" value="Por_Secre_tail"/>
    <property type="match status" value="1"/>
</dbReference>